<reference evidence="1 2" key="1">
    <citation type="submission" date="2020-10" db="EMBL/GenBank/DDBJ databases">
        <title>Sequencing the genomes of 1000 actinobacteria strains.</title>
        <authorList>
            <person name="Klenk H.-P."/>
        </authorList>
    </citation>
    <scope>NUCLEOTIDE SEQUENCE [LARGE SCALE GENOMIC DNA]</scope>
    <source>
        <strain evidence="1 2">DSM 46661</strain>
    </source>
</reference>
<keyword evidence="2" id="KW-1185">Reference proteome</keyword>
<dbReference type="EMBL" id="JADBEJ010000001">
    <property type="protein sequence ID" value="MBE1573454.1"/>
    <property type="molecule type" value="Genomic_DNA"/>
</dbReference>
<proteinExistence type="predicted"/>
<name>A0ABR9KYL0_9PSEU</name>
<evidence type="ECO:0000313" key="1">
    <source>
        <dbReference type="EMBL" id="MBE1573454.1"/>
    </source>
</evidence>
<gene>
    <name evidence="1" type="ORF">H4W30_000483</name>
</gene>
<dbReference type="Proteomes" id="UP000656548">
    <property type="component" value="Unassembled WGS sequence"/>
</dbReference>
<accession>A0ABR9KYL0</accession>
<evidence type="ECO:0000313" key="2">
    <source>
        <dbReference type="Proteomes" id="UP000656548"/>
    </source>
</evidence>
<protein>
    <submittedName>
        <fullName evidence="1">Uncharacterized protein</fullName>
    </submittedName>
</protein>
<sequence length="33" mass="3566">MTAVIVFSTVVTGIVAMVAVAARRHHLDDLTRD</sequence>
<organism evidence="1 2">
    <name type="scientific">Amycolatopsis roodepoortensis</name>
    <dbReference type="NCBI Taxonomy" id="700274"/>
    <lineage>
        <taxon>Bacteria</taxon>
        <taxon>Bacillati</taxon>
        <taxon>Actinomycetota</taxon>
        <taxon>Actinomycetes</taxon>
        <taxon>Pseudonocardiales</taxon>
        <taxon>Pseudonocardiaceae</taxon>
        <taxon>Amycolatopsis</taxon>
    </lineage>
</organism>
<comment type="caution">
    <text evidence="1">The sequence shown here is derived from an EMBL/GenBank/DDBJ whole genome shotgun (WGS) entry which is preliminary data.</text>
</comment>